<accession>A0A0L8I0T2</accession>
<proteinExistence type="predicted"/>
<reference evidence="1" key="1">
    <citation type="submission" date="2015-07" db="EMBL/GenBank/DDBJ databases">
        <title>MeaNS - Measles Nucleotide Surveillance Program.</title>
        <authorList>
            <person name="Tran T."/>
            <person name="Druce J."/>
        </authorList>
    </citation>
    <scope>NUCLEOTIDE SEQUENCE</scope>
    <source>
        <strain evidence="1">UCB-OBI-ISO-001</strain>
        <tissue evidence="1">Gonad</tissue>
    </source>
</reference>
<dbReference type="AlphaFoldDB" id="A0A0L8I0T2"/>
<evidence type="ECO:0000313" key="1">
    <source>
        <dbReference type="EMBL" id="KOF95087.1"/>
    </source>
</evidence>
<gene>
    <name evidence="1" type="ORF">OCBIM_22039624mg</name>
</gene>
<protein>
    <submittedName>
        <fullName evidence="1">Uncharacterized protein</fullName>
    </submittedName>
</protein>
<sequence length="55" mass="6097">MSLSSVQTPIRANCSSDNKFKKVLSMTVLKTDVLSVKRQREFGLLSLRLSGILLS</sequence>
<dbReference type="EMBL" id="KQ416810">
    <property type="protein sequence ID" value="KOF95087.1"/>
    <property type="molecule type" value="Genomic_DNA"/>
</dbReference>
<organism evidence="1">
    <name type="scientific">Octopus bimaculoides</name>
    <name type="common">California two-spotted octopus</name>
    <dbReference type="NCBI Taxonomy" id="37653"/>
    <lineage>
        <taxon>Eukaryota</taxon>
        <taxon>Metazoa</taxon>
        <taxon>Spiralia</taxon>
        <taxon>Lophotrochozoa</taxon>
        <taxon>Mollusca</taxon>
        <taxon>Cephalopoda</taxon>
        <taxon>Coleoidea</taxon>
        <taxon>Octopodiformes</taxon>
        <taxon>Octopoda</taxon>
        <taxon>Incirrata</taxon>
        <taxon>Octopodidae</taxon>
        <taxon>Octopus</taxon>
    </lineage>
</organism>
<name>A0A0L8I0T2_OCTBM</name>